<dbReference type="Gene3D" id="3.90.1150.30">
    <property type="match status" value="1"/>
</dbReference>
<dbReference type="EMBL" id="BMER01000001">
    <property type="protein sequence ID" value="GGG86108.1"/>
    <property type="molecule type" value="Genomic_DNA"/>
</dbReference>
<comment type="caution">
    <text evidence="1">The sequence shown here is derived from an EMBL/GenBank/DDBJ whole genome shotgun (WGS) entry which is preliminary data.</text>
</comment>
<organism evidence="1 2">
    <name type="scientific">Parapedobacter pyrenivorans</name>
    <dbReference type="NCBI Taxonomy" id="1305674"/>
    <lineage>
        <taxon>Bacteria</taxon>
        <taxon>Pseudomonadati</taxon>
        <taxon>Bacteroidota</taxon>
        <taxon>Sphingobacteriia</taxon>
        <taxon>Sphingobacteriales</taxon>
        <taxon>Sphingobacteriaceae</taxon>
        <taxon>Parapedobacter</taxon>
    </lineage>
</organism>
<dbReference type="RefSeq" id="WP_188505678.1">
    <property type="nucleotide sequence ID" value="NZ_BMER01000001.1"/>
</dbReference>
<dbReference type="Pfam" id="PF04237">
    <property type="entry name" value="YjbR"/>
    <property type="match status" value="1"/>
</dbReference>
<protein>
    <recommendedName>
        <fullName evidence="3">YjbR protein</fullName>
    </recommendedName>
</protein>
<evidence type="ECO:0000313" key="1">
    <source>
        <dbReference type="EMBL" id="GGG86108.1"/>
    </source>
</evidence>
<name>A0A917MAX7_9SPHI</name>
<evidence type="ECO:0008006" key="3">
    <source>
        <dbReference type="Google" id="ProtNLM"/>
    </source>
</evidence>
<proteinExistence type="predicted"/>
<dbReference type="SUPFAM" id="SSF142906">
    <property type="entry name" value="YjbR-like"/>
    <property type="match status" value="1"/>
</dbReference>
<gene>
    <name evidence="1" type="ORF">GCM10007415_19480</name>
</gene>
<reference evidence="1" key="1">
    <citation type="journal article" date="2014" name="Int. J. Syst. Evol. Microbiol.">
        <title>Complete genome sequence of Corynebacterium casei LMG S-19264T (=DSM 44701T), isolated from a smear-ripened cheese.</title>
        <authorList>
            <consortium name="US DOE Joint Genome Institute (JGI-PGF)"/>
            <person name="Walter F."/>
            <person name="Albersmeier A."/>
            <person name="Kalinowski J."/>
            <person name="Ruckert C."/>
        </authorList>
    </citation>
    <scope>NUCLEOTIDE SEQUENCE</scope>
    <source>
        <strain evidence="1">CGMCC 1.12195</strain>
    </source>
</reference>
<sequence>MVTNQQFRNLALSFPETIERPHFEKASFRAVKKIFATLDEKNNRACLKFNEVDQDVFSSYDHRIIYPVPNKWGKQGWTFVELSLVEAALLIDALTVAFCTVAPKRLAEQYQ</sequence>
<keyword evidence="2" id="KW-1185">Reference proteome</keyword>
<reference evidence="1" key="2">
    <citation type="submission" date="2020-09" db="EMBL/GenBank/DDBJ databases">
        <authorList>
            <person name="Sun Q."/>
            <person name="Zhou Y."/>
        </authorList>
    </citation>
    <scope>NUCLEOTIDE SEQUENCE</scope>
    <source>
        <strain evidence="1">CGMCC 1.12195</strain>
    </source>
</reference>
<dbReference type="AlphaFoldDB" id="A0A917MAX7"/>
<evidence type="ECO:0000313" key="2">
    <source>
        <dbReference type="Proteomes" id="UP000660862"/>
    </source>
</evidence>
<dbReference type="InterPro" id="IPR038056">
    <property type="entry name" value="YjbR-like_sf"/>
</dbReference>
<dbReference type="Proteomes" id="UP000660862">
    <property type="component" value="Unassembled WGS sequence"/>
</dbReference>
<accession>A0A917MAX7</accession>
<dbReference type="InterPro" id="IPR058532">
    <property type="entry name" value="YjbR/MT2646/Rv2570-like"/>
</dbReference>